<keyword evidence="4" id="KW-1133">Transmembrane helix</keyword>
<dbReference type="Pfam" id="PF04011">
    <property type="entry name" value="LemA"/>
    <property type="match status" value="1"/>
</dbReference>
<dbReference type="OrthoDB" id="9804152at2"/>
<organism evidence="7 8">
    <name type="scientific">Egibacter rhizosphaerae</name>
    <dbReference type="NCBI Taxonomy" id="1670831"/>
    <lineage>
        <taxon>Bacteria</taxon>
        <taxon>Bacillati</taxon>
        <taxon>Actinomycetota</taxon>
        <taxon>Nitriliruptoria</taxon>
        <taxon>Egibacterales</taxon>
        <taxon>Egibacteraceae</taxon>
        <taxon>Egibacter</taxon>
    </lineage>
</organism>
<reference evidence="7 8" key="1">
    <citation type="submission" date="2019-01" db="EMBL/GenBank/DDBJ databases">
        <title>Egibacter rhizosphaerae EGI 80759T.</title>
        <authorList>
            <person name="Chen D.-D."/>
            <person name="Tian Y."/>
            <person name="Jiao J.-Y."/>
            <person name="Zhang X.-T."/>
            <person name="Zhang Y.-G."/>
            <person name="Zhang Y."/>
            <person name="Xiao M."/>
            <person name="Shu W.-S."/>
            <person name="Li W.-J."/>
        </authorList>
    </citation>
    <scope>NUCLEOTIDE SEQUENCE [LARGE SCALE GENOMIC DNA]</scope>
    <source>
        <strain evidence="7 8">EGI 80759</strain>
    </source>
</reference>
<dbReference type="PANTHER" id="PTHR34478">
    <property type="entry name" value="PROTEIN LEMA"/>
    <property type="match status" value="1"/>
</dbReference>
<gene>
    <name evidence="7" type="ORF">ER308_01095</name>
</gene>
<dbReference type="InterPro" id="IPR007156">
    <property type="entry name" value="MamQ_LemA"/>
</dbReference>
<accession>A0A411YAP8</accession>
<evidence type="ECO:0000256" key="3">
    <source>
        <dbReference type="ARBA" id="ARBA00022692"/>
    </source>
</evidence>
<feature type="region of interest" description="Disordered" evidence="6">
    <location>
        <begin position="73"/>
        <end position="92"/>
    </location>
</feature>
<feature type="compositionally biased region" description="Basic and acidic residues" evidence="6">
    <location>
        <begin position="76"/>
        <end position="92"/>
    </location>
</feature>
<evidence type="ECO:0000313" key="7">
    <source>
        <dbReference type="EMBL" id="QBI18303.1"/>
    </source>
</evidence>
<name>A0A411YAP8_9ACTN</name>
<keyword evidence="5" id="KW-0472">Membrane</keyword>
<evidence type="ECO:0000256" key="2">
    <source>
        <dbReference type="ARBA" id="ARBA00008854"/>
    </source>
</evidence>
<dbReference type="Gene3D" id="1.20.1440.20">
    <property type="entry name" value="LemA-like domain"/>
    <property type="match status" value="1"/>
</dbReference>
<keyword evidence="8" id="KW-1185">Reference proteome</keyword>
<keyword evidence="3" id="KW-0812">Transmembrane</keyword>
<evidence type="ECO:0000256" key="6">
    <source>
        <dbReference type="SAM" id="MobiDB-lite"/>
    </source>
</evidence>
<comment type="similarity">
    <text evidence="2">Belongs to the LemA family.</text>
</comment>
<evidence type="ECO:0000256" key="4">
    <source>
        <dbReference type="ARBA" id="ARBA00022989"/>
    </source>
</evidence>
<evidence type="ECO:0000256" key="5">
    <source>
        <dbReference type="ARBA" id="ARBA00023136"/>
    </source>
</evidence>
<dbReference type="Proteomes" id="UP000291469">
    <property type="component" value="Chromosome"/>
</dbReference>
<dbReference type="SUPFAM" id="SSF140478">
    <property type="entry name" value="LemA-like"/>
    <property type="match status" value="1"/>
</dbReference>
<proteinExistence type="inferred from homology"/>
<evidence type="ECO:0000256" key="1">
    <source>
        <dbReference type="ARBA" id="ARBA00004167"/>
    </source>
</evidence>
<dbReference type="InterPro" id="IPR023353">
    <property type="entry name" value="LemA-like_dom_sf"/>
</dbReference>
<sequence length="186" mass="20726">MLELVLVLLAAGVLLAAILGVNRLVKLRNRVSSAWADLEVQLTRRRELIPNLVATVEGYARHERDTLEALATARAAGDRSREDPRRSADAEEQVDRRLASVVALAEAYPDLKADERFRELHNELVGTENKIAFSRQLYNDTVTAYRTATRSFPGVLFARRLGFEPPALFDADVGERGAATVQLDRE</sequence>
<protein>
    <submittedName>
        <fullName evidence="7">LemA family protein</fullName>
    </submittedName>
</protein>
<dbReference type="AlphaFoldDB" id="A0A411YAP8"/>
<dbReference type="KEGG" id="erz:ER308_01095"/>
<dbReference type="GO" id="GO:0016020">
    <property type="term" value="C:membrane"/>
    <property type="evidence" value="ECO:0007669"/>
    <property type="project" value="UniProtKB-SubCell"/>
</dbReference>
<dbReference type="EMBL" id="CP036402">
    <property type="protein sequence ID" value="QBI18303.1"/>
    <property type="molecule type" value="Genomic_DNA"/>
</dbReference>
<evidence type="ECO:0000313" key="8">
    <source>
        <dbReference type="Proteomes" id="UP000291469"/>
    </source>
</evidence>
<dbReference type="RefSeq" id="WP_131153301.1">
    <property type="nucleotide sequence ID" value="NZ_CP036402.1"/>
</dbReference>
<comment type="subcellular location">
    <subcellularLocation>
        <location evidence="1">Membrane</location>
        <topology evidence="1">Single-pass membrane protein</topology>
    </subcellularLocation>
</comment>
<dbReference type="PANTHER" id="PTHR34478:SF2">
    <property type="entry name" value="MEMBRANE PROTEIN"/>
    <property type="match status" value="1"/>
</dbReference>